<feature type="region of interest" description="Disordered" evidence="1">
    <location>
        <begin position="47"/>
        <end position="111"/>
    </location>
</feature>
<dbReference type="AlphaFoldDB" id="A0A7S1SU11"/>
<reference evidence="2" key="1">
    <citation type="submission" date="2021-01" db="EMBL/GenBank/DDBJ databases">
        <authorList>
            <person name="Corre E."/>
            <person name="Pelletier E."/>
            <person name="Niang G."/>
            <person name="Scheremetjew M."/>
            <person name="Finn R."/>
            <person name="Kale V."/>
            <person name="Holt S."/>
            <person name="Cochrane G."/>
            <person name="Meng A."/>
            <person name="Brown T."/>
            <person name="Cohen L."/>
        </authorList>
    </citation>
    <scope>NUCLEOTIDE SEQUENCE</scope>
    <source>
        <strain evidence="2">PLY429</strain>
    </source>
</reference>
<dbReference type="EMBL" id="HBGG01021777">
    <property type="protein sequence ID" value="CAD9209088.1"/>
    <property type="molecule type" value="Transcribed_RNA"/>
</dbReference>
<accession>A0A7S1SU11</accession>
<protein>
    <submittedName>
        <fullName evidence="2">Uncharacterized protein</fullName>
    </submittedName>
</protein>
<organism evidence="2">
    <name type="scientific">Tetraselmis chuii</name>
    <dbReference type="NCBI Taxonomy" id="63592"/>
    <lineage>
        <taxon>Eukaryota</taxon>
        <taxon>Viridiplantae</taxon>
        <taxon>Chlorophyta</taxon>
        <taxon>core chlorophytes</taxon>
        <taxon>Chlorodendrophyceae</taxon>
        <taxon>Chlorodendrales</taxon>
        <taxon>Chlorodendraceae</taxon>
        <taxon>Tetraselmis</taxon>
    </lineage>
</organism>
<sequence>MESLRTGGNMLVPVSCGQGSQAPHLPHLLATNASSCRYQRAHHSLAKRGYESDEHCASDSEEDDNHTCGESEPAGKGIKRRCSSSGASQDSSGTQEEELASHHQDTGAFEGGCSPERACAEVLQLLRAGSWDEADKPPVVHQLNSLSTGDDAATDARALAPCGKGSPSKRRRTAQRGERAGCGGPRRKYTWRSFHHRGKVVEEQQSEEESDKASECPEAVHPVSTDEDSPSGSSHKERDKEWAALTTWLRMNLHQPRTNKRVVLFTADHPAPGQPWVFHLNSQLSWDDVSEETKLRLKTLPEETEAAFAHKYPSRPSHEWQAKTQKYRPVGESATIQVPLGEMVYSLRDMYALFESDQHSC</sequence>
<proteinExistence type="predicted"/>
<feature type="compositionally biased region" description="Low complexity" evidence="1">
    <location>
        <begin position="83"/>
        <end position="92"/>
    </location>
</feature>
<feature type="compositionally biased region" description="Basic and acidic residues" evidence="1">
    <location>
        <begin position="48"/>
        <end position="58"/>
    </location>
</feature>
<evidence type="ECO:0000313" key="2">
    <source>
        <dbReference type="EMBL" id="CAD9209088.1"/>
    </source>
</evidence>
<feature type="region of interest" description="Disordered" evidence="1">
    <location>
        <begin position="157"/>
        <end position="239"/>
    </location>
</feature>
<name>A0A7S1SU11_9CHLO</name>
<feature type="compositionally biased region" description="Basic residues" evidence="1">
    <location>
        <begin position="185"/>
        <end position="198"/>
    </location>
</feature>
<gene>
    <name evidence="2" type="ORF">TCHU04912_LOCUS11326</name>
</gene>
<evidence type="ECO:0000256" key="1">
    <source>
        <dbReference type="SAM" id="MobiDB-lite"/>
    </source>
</evidence>